<gene>
    <name evidence="2" type="ORF">HL667_27240</name>
</gene>
<accession>A0ABX2CM22</accession>
<protein>
    <recommendedName>
        <fullName evidence="4">Lysozyme inhibitor LprI N-terminal domain-containing protein</fullName>
    </recommendedName>
</protein>
<proteinExistence type="predicted"/>
<reference evidence="2" key="1">
    <citation type="submission" date="2020-05" db="EMBL/GenBank/DDBJ databases">
        <title>Nod-independent and nitrogen-fixing Bradyrhizobium aeschynomene sp. nov. isolated from nodules of Aeschynomene indica.</title>
        <authorList>
            <person name="Zhang Z."/>
        </authorList>
    </citation>
    <scope>NUCLEOTIDE SEQUENCE</scope>
    <source>
        <strain evidence="2">83012</strain>
    </source>
</reference>
<evidence type="ECO:0008006" key="4">
    <source>
        <dbReference type="Google" id="ProtNLM"/>
    </source>
</evidence>
<evidence type="ECO:0000313" key="2">
    <source>
        <dbReference type="EMBL" id="NPU68725.1"/>
    </source>
</evidence>
<keyword evidence="1" id="KW-0732">Signal</keyword>
<dbReference type="Proteomes" id="UP000886476">
    <property type="component" value="Unassembled WGS sequence"/>
</dbReference>
<keyword evidence="3" id="KW-1185">Reference proteome</keyword>
<dbReference type="RefSeq" id="WP_172113777.1">
    <property type="nucleotide sequence ID" value="NZ_JABFDN010000012.1"/>
</dbReference>
<evidence type="ECO:0000313" key="3">
    <source>
        <dbReference type="Proteomes" id="UP000886476"/>
    </source>
</evidence>
<comment type="caution">
    <text evidence="2">The sequence shown here is derived from an EMBL/GenBank/DDBJ whole genome shotgun (WGS) entry which is preliminary data.</text>
</comment>
<sequence>MIRRSWIGWASRLALVAVTLGAAGADAAERTMSWDNGCRFTVRYDPAKHDETRLRNTVRLLFGPSDFDSPGTLPAFDPKAVAALDADKIDRACKATLDAAARLEFIALSGVDDYRRAKMAELKDSCDFDLAHTRGFKTPSALRDYQPAAACARFVDAIEGKTDLQQMFRQTVDKGCANNASPKACVARYAAEAQMADGAERMRIYLVNFGWSNCAINYNLRNTGEKKMEAMRSALETQFRKMFKVKQDKCEEAD</sequence>
<organism evidence="2 3">
    <name type="scientific">Bradyrhizobium aeschynomenes</name>
    <dbReference type="NCBI Taxonomy" id="2734909"/>
    <lineage>
        <taxon>Bacteria</taxon>
        <taxon>Pseudomonadati</taxon>
        <taxon>Pseudomonadota</taxon>
        <taxon>Alphaproteobacteria</taxon>
        <taxon>Hyphomicrobiales</taxon>
        <taxon>Nitrobacteraceae</taxon>
        <taxon>Bradyrhizobium</taxon>
    </lineage>
</organism>
<feature type="chain" id="PRO_5046876162" description="Lysozyme inhibitor LprI N-terminal domain-containing protein" evidence="1">
    <location>
        <begin position="28"/>
        <end position="254"/>
    </location>
</feature>
<feature type="signal peptide" evidence="1">
    <location>
        <begin position="1"/>
        <end position="27"/>
    </location>
</feature>
<evidence type="ECO:0000256" key="1">
    <source>
        <dbReference type="SAM" id="SignalP"/>
    </source>
</evidence>
<dbReference type="EMBL" id="JABFDN010000012">
    <property type="protein sequence ID" value="NPU68725.1"/>
    <property type="molecule type" value="Genomic_DNA"/>
</dbReference>
<name>A0ABX2CM22_9BRAD</name>